<gene>
    <name evidence="10" type="primary">LOC100822054</name>
    <name evidence="9" type="ORF">BRADI_4g07560v3</name>
</gene>
<evidence type="ECO:0000256" key="5">
    <source>
        <dbReference type="ARBA" id="ARBA00023157"/>
    </source>
</evidence>
<proteinExistence type="inferred from homology"/>
<dbReference type="InterPro" id="IPR017853">
    <property type="entry name" value="GH"/>
</dbReference>
<comment type="subcellular location">
    <subcellularLocation>
        <location evidence="1">Secreted</location>
    </subcellularLocation>
</comment>
<dbReference type="Gene3D" id="3.20.20.80">
    <property type="entry name" value="Glycosidases"/>
    <property type="match status" value="1"/>
</dbReference>
<dbReference type="PANTHER" id="PTHR45708:SF23">
    <property type="entry name" value="GH18 DOMAIN-CONTAINING PROTEIN"/>
    <property type="match status" value="1"/>
</dbReference>
<keyword evidence="4" id="KW-0611">Plant defense</keyword>
<evidence type="ECO:0000256" key="2">
    <source>
        <dbReference type="ARBA" id="ARBA00022525"/>
    </source>
</evidence>
<dbReference type="FunFam" id="3.20.20.80:FF:000044">
    <property type="entry name" value="Chitinase III C10701-rice"/>
    <property type="match status" value="1"/>
</dbReference>
<dbReference type="GO" id="GO:0005576">
    <property type="term" value="C:extracellular region"/>
    <property type="evidence" value="ECO:0000318"/>
    <property type="project" value="GO_Central"/>
</dbReference>
<dbReference type="EMBL" id="CM000883">
    <property type="protein sequence ID" value="PNT62722.1"/>
    <property type="molecule type" value="Genomic_DNA"/>
</dbReference>
<evidence type="ECO:0000256" key="6">
    <source>
        <dbReference type="ARBA" id="ARBA00061481"/>
    </source>
</evidence>
<comment type="similarity">
    <text evidence="6">Belongs to the glycosyl hydrolase 18 family. Xylanase inhibitor subfamily.</text>
</comment>
<dbReference type="KEGG" id="bdi:100822054"/>
<evidence type="ECO:0000313" key="9">
    <source>
        <dbReference type="EMBL" id="PNT62722.1"/>
    </source>
</evidence>
<keyword evidence="2" id="KW-0964">Secreted</keyword>
<dbReference type="InterPro" id="IPR001223">
    <property type="entry name" value="Glyco_hydro18_cat"/>
</dbReference>
<dbReference type="eggNOG" id="KOG4701">
    <property type="taxonomic scope" value="Eukaryota"/>
</dbReference>
<evidence type="ECO:0000256" key="7">
    <source>
        <dbReference type="SAM" id="SignalP"/>
    </source>
</evidence>
<reference evidence="9" key="2">
    <citation type="submission" date="2017-06" db="EMBL/GenBank/DDBJ databases">
        <title>WGS assembly of Brachypodium distachyon.</title>
        <authorList>
            <consortium name="The International Brachypodium Initiative"/>
            <person name="Lucas S."/>
            <person name="Harmon-Smith M."/>
            <person name="Lail K."/>
            <person name="Tice H."/>
            <person name="Grimwood J."/>
            <person name="Bruce D."/>
            <person name="Barry K."/>
            <person name="Shu S."/>
            <person name="Lindquist E."/>
            <person name="Wang M."/>
            <person name="Pitluck S."/>
            <person name="Vogel J.P."/>
            <person name="Garvin D.F."/>
            <person name="Mockler T.C."/>
            <person name="Schmutz J."/>
            <person name="Rokhsar D."/>
            <person name="Bevan M.W."/>
        </authorList>
    </citation>
    <scope>NUCLEOTIDE SEQUENCE</scope>
    <source>
        <strain evidence="9">Bd21</strain>
    </source>
</reference>
<feature type="domain" description="GH18" evidence="8">
    <location>
        <begin position="33"/>
        <end position="306"/>
    </location>
</feature>
<dbReference type="GO" id="GO:0005975">
    <property type="term" value="P:carbohydrate metabolic process"/>
    <property type="evidence" value="ECO:0007669"/>
    <property type="project" value="InterPro"/>
</dbReference>
<dbReference type="SUPFAM" id="SSF51445">
    <property type="entry name" value="(Trans)glycosidases"/>
    <property type="match status" value="1"/>
</dbReference>
<dbReference type="Gramene" id="PNT62722">
    <property type="protein sequence ID" value="PNT62722"/>
    <property type="gene ID" value="BRADI_4g07560v3"/>
</dbReference>
<dbReference type="PROSITE" id="PS51910">
    <property type="entry name" value="GH18_2"/>
    <property type="match status" value="1"/>
</dbReference>
<dbReference type="InterPro" id="IPR050542">
    <property type="entry name" value="Glycosyl_Hydrlase18_Chitinase"/>
</dbReference>
<dbReference type="GO" id="GO:0004857">
    <property type="term" value="F:enzyme inhibitor activity"/>
    <property type="evidence" value="ECO:0007669"/>
    <property type="project" value="UniProtKB-ARBA"/>
</dbReference>
<evidence type="ECO:0000256" key="3">
    <source>
        <dbReference type="ARBA" id="ARBA00022729"/>
    </source>
</evidence>
<dbReference type="RefSeq" id="XP_003576258.1">
    <property type="nucleotide sequence ID" value="XM_003576210.4"/>
</dbReference>
<evidence type="ECO:0000259" key="8">
    <source>
        <dbReference type="PROSITE" id="PS51910"/>
    </source>
</evidence>
<dbReference type="PANTHER" id="PTHR45708">
    <property type="entry name" value="ENDOCHITINASE"/>
    <property type="match status" value="1"/>
</dbReference>
<feature type="chain" id="PRO_5003644853" description="GH18 domain-containing protein" evidence="7">
    <location>
        <begin position="29"/>
        <end position="306"/>
    </location>
</feature>
<accession>I1IIH1</accession>
<evidence type="ECO:0000313" key="11">
    <source>
        <dbReference type="Proteomes" id="UP000008810"/>
    </source>
</evidence>
<dbReference type="GO" id="GO:0050832">
    <property type="term" value="P:defense response to fungus"/>
    <property type="evidence" value="ECO:0000318"/>
    <property type="project" value="GO_Central"/>
</dbReference>
<dbReference type="HOGENOM" id="CLU_007818_0_0_1"/>
<protein>
    <recommendedName>
        <fullName evidence="8">GH18 domain-containing protein</fullName>
    </recommendedName>
</protein>
<keyword evidence="5" id="KW-1015">Disulfide bond</keyword>
<organism evidence="10">
    <name type="scientific">Brachypodium distachyon</name>
    <name type="common">Purple false brome</name>
    <name type="synonym">Trachynia distachya</name>
    <dbReference type="NCBI Taxonomy" id="15368"/>
    <lineage>
        <taxon>Eukaryota</taxon>
        <taxon>Viridiplantae</taxon>
        <taxon>Streptophyta</taxon>
        <taxon>Embryophyta</taxon>
        <taxon>Tracheophyta</taxon>
        <taxon>Spermatophyta</taxon>
        <taxon>Magnoliopsida</taxon>
        <taxon>Liliopsida</taxon>
        <taxon>Poales</taxon>
        <taxon>Poaceae</taxon>
        <taxon>BOP clade</taxon>
        <taxon>Pooideae</taxon>
        <taxon>Stipodae</taxon>
        <taxon>Brachypodieae</taxon>
        <taxon>Brachypodium</taxon>
    </lineage>
</organism>
<name>I1IIH1_BRADI</name>
<evidence type="ECO:0000256" key="4">
    <source>
        <dbReference type="ARBA" id="ARBA00022821"/>
    </source>
</evidence>
<dbReference type="STRING" id="15368.I1IIH1"/>
<dbReference type="OMA" id="WEDAWDR"/>
<evidence type="ECO:0000313" key="10">
    <source>
        <dbReference type="EnsemblPlants" id="PNT62722"/>
    </source>
</evidence>
<dbReference type="GeneID" id="100822054"/>
<sequence length="306" mass="33603">MAMPRPILILAALLCVVQISFLARRAAGTGKTSQLTVFWGRHKDEGSLREACDSGMYTAVIVSFLNIVSGHDNAKYNYNLDLSGHPLAGIGDDIKHCQITGVPVSLSLRGAGALPTNQSALHLSDHLWFSYLSGFQKGVRRPFGDAKLDGVDFFLDHGKEEEEYYGVLAKDLQAKRRQSPAGTTKPLQLTATPGCALLTAGRALAAAGITLERIHVRFYGDASCSGGAWVEDAWGKWAAAYRRPGSRIYLGLTASGKTEDGYLYPKELYYGVIPEVQKAANYGGVMLWDRYYDKRNEYSSYVKYWA</sequence>
<keyword evidence="11" id="KW-1185">Reference proteome</keyword>
<dbReference type="AlphaFoldDB" id="I1IIH1"/>
<keyword evidence="3 7" id="KW-0732">Signal</keyword>
<dbReference type="Proteomes" id="UP000008810">
    <property type="component" value="Chromosome 4"/>
</dbReference>
<dbReference type="OrthoDB" id="663593at2759"/>
<evidence type="ECO:0000256" key="1">
    <source>
        <dbReference type="ARBA" id="ARBA00004613"/>
    </source>
</evidence>
<reference evidence="10" key="3">
    <citation type="submission" date="2018-08" db="UniProtKB">
        <authorList>
            <consortium name="EnsemblPlants"/>
        </authorList>
    </citation>
    <scope>IDENTIFICATION</scope>
    <source>
        <strain evidence="10">cv. Bd21</strain>
    </source>
</reference>
<dbReference type="EnsemblPlants" id="PNT62722">
    <property type="protein sequence ID" value="PNT62722"/>
    <property type="gene ID" value="BRADI_4g07560v3"/>
</dbReference>
<feature type="signal peptide" evidence="7">
    <location>
        <begin position="1"/>
        <end position="28"/>
    </location>
</feature>
<reference evidence="9 10" key="1">
    <citation type="journal article" date="2010" name="Nature">
        <title>Genome sequencing and analysis of the model grass Brachypodium distachyon.</title>
        <authorList>
            <consortium name="International Brachypodium Initiative"/>
        </authorList>
    </citation>
    <scope>NUCLEOTIDE SEQUENCE [LARGE SCALE GENOMIC DNA]</scope>
    <source>
        <strain evidence="9 10">Bd21</strain>
    </source>
</reference>